<organism evidence="2 3">
    <name type="scientific">Colletotrichum nymphaeae SA-01</name>
    <dbReference type="NCBI Taxonomy" id="1460502"/>
    <lineage>
        <taxon>Eukaryota</taxon>
        <taxon>Fungi</taxon>
        <taxon>Dikarya</taxon>
        <taxon>Ascomycota</taxon>
        <taxon>Pezizomycotina</taxon>
        <taxon>Sordariomycetes</taxon>
        <taxon>Hypocreomycetidae</taxon>
        <taxon>Glomerellales</taxon>
        <taxon>Glomerellaceae</taxon>
        <taxon>Colletotrichum</taxon>
        <taxon>Colletotrichum acutatum species complex</taxon>
    </lineage>
</organism>
<evidence type="ECO:0000313" key="3">
    <source>
        <dbReference type="Proteomes" id="UP000070054"/>
    </source>
</evidence>
<keyword evidence="3" id="KW-1185">Reference proteome</keyword>
<feature type="region of interest" description="Disordered" evidence="1">
    <location>
        <begin position="35"/>
        <end position="62"/>
    </location>
</feature>
<evidence type="ECO:0000256" key="1">
    <source>
        <dbReference type="SAM" id="MobiDB-lite"/>
    </source>
</evidence>
<reference evidence="2 3" key="1">
    <citation type="submission" date="2014-02" db="EMBL/GenBank/DDBJ databases">
        <title>The genome sequence of Colletotrichum nymphaeae SA-01.</title>
        <authorList>
            <person name="Baroncelli R."/>
            <person name="Thon M.R."/>
        </authorList>
    </citation>
    <scope>NUCLEOTIDE SEQUENCE [LARGE SCALE GENOMIC DNA]</scope>
    <source>
        <strain evidence="2 3">SA-01</strain>
    </source>
</reference>
<feature type="compositionally biased region" description="Basic and acidic residues" evidence="1">
    <location>
        <begin position="38"/>
        <end position="51"/>
    </location>
</feature>
<dbReference type="EMBL" id="JEMN01001306">
    <property type="protein sequence ID" value="KXH40825.1"/>
    <property type="molecule type" value="Genomic_DNA"/>
</dbReference>
<sequence>MYVQSAPFERLNAHLINHINQGHYEPNKRCRGFGQVSAEERADREQEHAEAAEQQTQPTSLNEHIPACHSLASAKLTVETDRRLTSQGSIKIRGTGCVSSNLRPRLDFAPTEHRLRHPLLHSLADRLCFESTSFLSGRESRIAKRKTTVEKAVEGPVKIIMDELKKAKEVQSAFDLVNGLVFENHPHALSDAAAEVVERESHRHLPPQRTIASRSPTVTGRYICVCRIEDDDDSSSSSMLYIPEYKSLRQLPAHHLRSTCAR</sequence>
<comment type="caution">
    <text evidence="2">The sequence shown here is derived from an EMBL/GenBank/DDBJ whole genome shotgun (WGS) entry which is preliminary data.</text>
</comment>
<proteinExistence type="predicted"/>
<gene>
    <name evidence="2" type="ORF">CNYM01_13941</name>
</gene>
<accession>A0A135SYA4</accession>
<evidence type="ECO:0000313" key="2">
    <source>
        <dbReference type="EMBL" id="KXH40825.1"/>
    </source>
</evidence>
<dbReference type="Proteomes" id="UP000070054">
    <property type="component" value="Unassembled WGS sequence"/>
</dbReference>
<name>A0A135SYA4_9PEZI</name>
<dbReference type="OrthoDB" id="4846137at2759"/>
<protein>
    <submittedName>
        <fullName evidence="2">Uncharacterized protein</fullName>
    </submittedName>
</protein>
<dbReference type="AlphaFoldDB" id="A0A135SYA4"/>